<dbReference type="AlphaFoldDB" id="A0A4Y2BSN0"/>
<evidence type="ECO:0000256" key="6">
    <source>
        <dbReference type="ARBA" id="ARBA00022548"/>
    </source>
</evidence>
<accession>A0A4Y2BSN0</accession>
<evidence type="ECO:0000256" key="16">
    <source>
        <dbReference type="ARBA" id="ARBA00023221"/>
    </source>
</evidence>
<keyword evidence="5" id="KW-0444">Lipid biosynthesis</keyword>
<evidence type="ECO:0000256" key="15">
    <source>
        <dbReference type="ARBA" id="ARBA00023166"/>
    </source>
</evidence>
<dbReference type="EC" id="2.7.4.2" evidence="3"/>
<dbReference type="Pfam" id="PF04275">
    <property type="entry name" value="P-mevalo_kinase"/>
    <property type="match status" value="1"/>
</dbReference>
<dbReference type="OrthoDB" id="2401875at2759"/>
<protein>
    <recommendedName>
        <fullName evidence="17">Phosphomevalonate kinase</fullName>
        <ecNumber evidence="3">2.7.4.2</ecNumber>
    </recommendedName>
</protein>
<evidence type="ECO:0000256" key="2">
    <source>
        <dbReference type="ARBA" id="ARBA00005017"/>
    </source>
</evidence>
<keyword evidence="9" id="KW-0418">Kinase</keyword>
<evidence type="ECO:0000256" key="14">
    <source>
        <dbReference type="ARBA" id="ARBA00023098"/>
    </source>
</evidence>
<evidence type="ECO:0000313" key="18">
    <source>
        <dbReference type="EMBL" id="GBL95068.1"/>
    </source>
</evidence>
<keyword evidence="8" id="KW-0547">Nucleotide-binding</keyword>
<keyword evidence="10" id="KW-0152">Cholesterol biosynthesis</keyword>
<evidence type="ECO:0000256" key="9">
    <source>
        <dbReference type="ARBA" id="ARBA00022777"/>
    </source>
</evidence>
<keyword evidence="11" id="KW-0067">ATP-binding</keyword>
<name>A0A4Y2BSN0_ARAVE</name>
<keyword evidence="16" id="KW-0753">Steroid metabolism</keyword>
<comment type="pathway">
    <text evidence="2">Isoprenoid biosynthesis; isopentenyl diphosphate biosynthesis via mevalonate pathway; isopentenyl diphosphate from (R)-mevalonate: step 2/3.</text>
</comment>
<comment type="caution">
    <text evidence="18">The sequence shown here is derived from an EMBL/GenBank/DDBJ whole genome shotgun (WGS) entry which is preliminary data.</text>
</comment>
<evidence type="ECO:0000256" key="7">
    <source>
        <dbReference type="ARBA" id="ARBA00022679"/>
    </source>
</evidence>
<evidence type="ECO:0000256" key="1">
    <source>
        <dbReference type="ARBA" id="ARBA00004514"/>
    </source>
</evidence>
<gene>
    <name evidence="18" type="ORF">AVEN_188813_1</name>
</gene>
<keyword evidence="14" id="KW-0443">Lipid metabolism</keyword>
<organism evidence="18 19">
    <name type="scientific">Araneus ventricosus</name>
    <name type="common">Orbweaver spider</name>
    <name type="synonym">Epeira ventricosa</name>
    <dbReference type="NCBI Taxonomy" id="182803"/>
    <lineage>
        <taxon>Eukaryota</taxon>
        <taxon>Metazoa</taxon>
        <taxon>Ecdysozoa</taxon>
        <taxon>Arthropoda</taxon>
        <taxon>Chelicerata</taxon>
        <taxon>Arachnida</taxon>
        <taxon>Araneae</taxon>
        <taxon>Araneomorphae</taxon>
        <taxon>Entelegynae</taxon>
        <taxon>Araneoidea</taxon>
        <taxon>Araneidae</taxon>
        <taxon>Araneus</taxon>
    </lineage>
</organism>
<dbReference type="PANTHER" id="PTHR13101:SF1">
    <property type="entry name" value="PHOSPHOMEVALONATE KINASE"/>
    <property type="match status" value="1"/>
</dbReference>
<dbReference type="InterPro" id="IPR005919">
    <property type="entry name" value="Pmev_kin_anim"/>
</dbReference>
<evidence type="ECO:0000313" key="19">
    <source>
        <dbReference type="Proteomes" id="UP000499080"/>
    </source>
</evidence>
<proteinExistence type="predicted"/>
<evidence type="ECO:0000256" key="12">
    <source>
        <dbReference type="ARBA" id="ARBA00022955"/>
    </source>
</evidence>
<keyword evidence="19" id="KW-1185">Reference proteome</keyword>
<keyword evidence="4" id="KW-0963">Cytoplasm</keyword>
<keyword evidence="6" id="KW-0153">Cholesterol metabolism</keyword>
<dbReference type="Proteomes" id="UP000499080">
    <property type="component" value="Unassembled WGS sequence"/>
</dbReference>
<dbReference type="GO" id="GO:0004631">
    <property type="term" value="F:phosphomevalonate kinase activity"/>
    <property type="evidence" value="ECO:0007669"/>
    <property type="project" value="UniProtKB-EC"/>
</dbReference>
<evidence type="ECO:0000256" key="13">
    <source>
        <dbReference type="ARBA" id="ARBA00023011"/>
    </source>
</evidence>
<evidence type="ECO:0000256" key="3">
    <source>
        <dbReference type="ARBA" id="ARBA00012958"/>
    </source>
</evidence>
<evidence type="ECO:0000256" key="17">
    <source>
        <dbReference type="ARBA" id="ARBA00034549"/>
    </source>
</evidence>
<evidence type="ECO:0000256" key="4">
    <source>
        <dbReference type="ARBA" id="ARBA00022490"/>
    </source>
</evidence>
<evidence type="ECO:0000256" key="8">
    <source>
        <dbReference type="ARBA" id="ARBA00022741"/>
    </source>
</evidence>
<dbReference type="PANTHER" id="PTHR13101">
    <property type="entry name" value="PHOSPHOMEVALONATE KINASE"/>
    <property type="match status" value="1"/>
</dbReference>
<evidence type="ECO:0000256" key="11">
    <source>
        <dbReference type="ARBA" id="ARBA00022840"/>
    </source>
</evidence>
<dbReference type="UniPathway" id="UPA00057">
    <property type="reaction ID" value="UER00099"/>
</dbReference>
<comment type="subcellular location">
    <subcellularLocation>
        <location evidence="1">Cytoplasm</location>
        <location evidence="1">Cytosol</location>
    </subcellularLocation>
</comment>
<evidence type="ECO:0000256" key="10">
    <source>
        <dbReference type="ARBA" id="ARBA00022778"/>
    </source>
</evidence>
<dbReference type="InterPro" id="IPR027417">
    <property type="entry name" value="P-loop_NTPase"/>
</dbReference>
<dbReference type="GO" id="GO:0005524">
    <property type="term" value="F:ATP binding"/>
    <property type="evidence" value="ECO:0007669"/>
    <property type="project" value="UniProtKB-KW"/>
</dbReference>
<keyword evidence="12" id="KW-0752">Steroid biosynthesis</keyword>
<dbReference type="Gene3D" id="3.40.50.300">
    <property type="entry name" value="P-loop containing nucleotide triphosphate hydrolases"/>
    <property type="match status" value="1"/>
</dbReference>
<dbReference type="GO" id="GO:0019287">
    <property type="term" value="P:isopentenyl diphosphate biosynthetic process, mevalonate pathway"/>
    <property type="evidence" value="ECO:0007669"/>
    <property type="project" value="UniProtKB-UniPathway"/>
</dbReference>
<dbReference type="GO" id="GO:0006695">
    <property type="term" value="P:cholesterol biosynthetic process"/>
    <property type="evidence" value="ECO:0007669"/>
    <property type="project" value="UniProtKB-KW"/>
</dbReference>
<dbReference type="EMBL" id="BGPR01000108">
    <property type="protein sequence ID" value="GBL95068.1"/>
    <property type="molecule type" value="Genomic_DNA"/>
</dbReference>
<dbReference type="GO" id="GO:0005829">
    <property type="term" value="C:cytosol"/>
    <property type="evidence" value="ECO:0007669"/>
    <property type="project" value="UniProtKB-SubCell"/>
</dbReference>
<evidence type="ECO:0000256" key="5">
    <source>
        <dbReference type="ARBA" id="ARBA00022516"/>
    </source>
</evidence>
<sequence>MIKWSEAIRNQDPGYFCRHAIQQSQAASKRIWIVSDARRKTDIEFFKTNYPDEIYTIRINASEAVRQKRGWVHTKGKVTSVRYCLISQNVQVVENWRSASRTEIRTADLAAMEITVYHQDDNHEVKRPTDWPVQNLNLKKRNLIDFWVAVKEKFQELGVKAIKYSIPFPNTELVERAFSSNTYIKNKYRNKLEAAPDMRL</sequence>
<keyword evidence="15" id="KW-1207">Sterol metabolism</keyword>
<keyword evidence="13" id="KW-0756">Sterol biosynthesis</keyword>
<reference evidence="18 19" key="1">
    <citation type="journal article" date="2019" name="Sci. Rep.">
        <title>Orb-weaving spider Araneus ventricosus genome elucidates the spidroin gene catalogue.</title>
        <authorList>
            <person name="Kono N."/>
            <person name="Nakamura H."/>
            <person name="Ohtoshi R."/>
            <person name="Moran D.A.P."/>
            <person name="Shinohara A."/>
            <person name="Yoshida Y."/>
            <person name="Fujiwara M."/>
            <person name="Mori M."/>
            <person name="Tomita M."/>
            <person name="Arakawa K."/>
        </authorList>
    </citation>
    <scope>NUCLEOTIDE SEQUENCE [LARGE SCALE GENOMIC DNA]</scope>
</reference>
<keyword evidence="7" id="KW-0808">Transferase</keyword>